<dbReference type="RefSeq" id="XP_011314568.1">
    <property type="nucleotide sequence ID" value="XM_011316266.1"/>
</dbReference>
<evidence type="ECO:0000259" key="2">
    <source>
        <dbReference type="PROSITE" id="PS50144"/>
    </source>
</evidence>
<evidence type="ECO:0000313" key="3">
    <source>
        <dbReference type="Proteomes" id="UP000694866"/>
    </source>
</evidence>
<dbReference type="AlphaFoldDB" id="A0A9R1TTN0"/>
<dbReference type="Gene3D" id="2.60.210.10">
    <property type="entry name" value="Apoptosis, Tumor Necrosis Factor Receptor Associated Protein 2, Chain A"/>
    <property type="match status" value="1"/>
</dbReference>
<evidence type="ECO:0000256" key="1">
    <source>
        <dbReference type="SAM" id="Coils"/>
    </source>
</evidence>
<feature type="coiled-coil region" evidence="1">
    <location>
        <begin position="85"/>
        <end position="112"/>
    </location>
</feature>
<dbReference type="PROSITE" id="PS50144">
    <property type="entry name" value="MATH"/>
    <property type="match status" value="1"/>
</dbReference>
<dbReference type="PANTHER" id="PTHR10131">
    <property type="entry name" value="TNF RECEPTOR ASSOCIATED FACTOR"/>
    <property type="match status" value="1"/>
</dbReference>
<dbReference type="InterPro" id="IPR013083">
    <property type="entry name" value="Znf_RING/FYVE/PHD"/>
</dbReference>
<proteinExistence type="predicted"/>
<keyword evidence="1" id="KW-0175">Coiled coil</keyword>
<reference evidence="4" key="1">
    <citation type="submission" date="2025-08" db="UniProtKB">
        <authorList>
            <consortium name="RefSeq"/>
        </authorList>
    </citation>
    <scope>IDENTIFICATION</scope>
    <source>
        <strain evidence="4">USDA-PBARC FA_bdor</strain>
        <tissue evidence="4">Whole organism</tissue>
    </source>
</reference>
<dbReference type="Gene3D" id="3.30.40.10">
    <property type="entry name" value="Zinc/RING finger domain, C3HC4 (zinc finger)"/>
    <property type="match status" value="1"/>
</dbReference>
<keyword evidence="4" id="KW-0675">Receptor</keyword>
<dbReference type="InterPro" id="IPR008974">
    <property type="entry name" value="TRAF-like"/>
</dbReference>
<evidence type="ECO:0000313" key="4">
    <source>
        <dbReference type="RefSeq" id="XP_011314568.1"/>
    </source>
</evidence>
<protein>
    <submittedName>
        <fullName evidence="4">TNF receptor-associated factor 3</fullName>
    </submittedName>
</protein>
<organism evidence="3 4">
    <name type="scientific">Fopius arisanus</name>
    <dbReference type="NCBI Taxonomy" id="64838"/>
    <lineage>
        <taxon>Eukaryota</taxon>
        <taxon>Metazoa</taxon>
        <taxon>Ecdysozoa</taxon>
        <taxon>Arthropoda</taxon>
        <taxon>Hexapoda</taxon>
        <taxon>Insecta</taxon>
        <taxon>Pterygota</taxon>
        <taxon>Neoptera</taxon>
        <taxon>Endopterygota</taxon>
        <taxon>Hymenoptera</taxon>
        <taxon>Apocrita</taxon>
        <taxon>Ichneumonoidea</taxon>
        <taxon>Braconidae</taxon>
        <taxon>Opiinae</taxon>
        <taxon>Fopius</taxon>
    </lineage>
</organism>
<sequence>MSVPQPLGSSSIPCYFCTESFEESLLQEHLFLCGSVLQECTKKCGAYFPRRSLRHHEKYCTRIHHPEYSSLPRNYRMASDDSKYHEKLLSLLNVLRATLREAESERQHIMTDTSLVKTRLANMESISKSIQADLSTEANTSRRALSFLDKRINTLDDDLRQVEGRTRVSFDAVTHRLDVVQGALVKQRNKQLEMLSNCEMEIKDLKKFVARESVLIGDVWDEHKIKMNDLKLELEMRCKASEELAGQHEILSEKLETLVEIIGKQEGMIKCLKDQVMDVVKCVEDIFIKDERDSRYSTISEWPSSNGVSKGRLLWRIDKYKEKMTAAKESDAVIFSPVFFDREYGYALRMKLYLNGRDRWRDRNVIGCLQVVEGPWDPLLDWPCVLRASVTLRDQDNPANSVRKIVKTRATSREGEGHVADSVIDMFIPHTVLTRYDGYTRNNALFLDIQVTEIRESLSTSSLIA</sequence>
<dbReference type="OrthoDB" id="1737200at2759"/>
<name>A0A9R1TTN0_9HYME</name>
<accession>A0A9R1TTN0</accession>
<dbReference type="CTD" id="32611"/>
<dbReference type="Pfam" id="PF22486">
    <property type="entry name" value="MATH_2"/>
    <property type="match status" value="1"/>
</dbReference>
<gene>
    <name evidence="4" type="primary">Traf-like</name>
</gene>
<dbReference type="KEGG" id="fas:105273687"/>
<keyword evidence="3" id="KW-1185">Reference proteome</keyword>
<dbReference type="GeneID" id="105273687"/>
<dbReference type="Proteomes" id="UP000694866">
    <property type="component" value="Unplaced"/>
</dbReference>
<dbReference type="SUPFAM" id="SSF49599">
    <property type="entry name" value="TRAF domain-like"/>
    <property type="match status" value="1"/>
</dbReference>
<dbReference type="PANTHER" id="PTHR10131:SF138">
    <property type="entry name" value="RE66324P"/>
    <property type="match status" value="1"/>
</dbReference>
<feature type="domain" description="MATH" evidence="2">
    <location>
        <begin position="310"/>
        <end position="451"/>
    </location>
</feature>
<dbReference type="InterPro" id="IPR002083">
    <property type="entry name" value="MATH/TRAF_dom"/>
</dbReference>